<keyword evidence="3" id="KW-1185">Reference proteome</keyword>
<dbReference type="OrthoDB" id="7171737at2"/>
<keyword evidence="1" id="KW-0732">Signal</keyword>
<evidence type="ECO:0000313" key="2">
    <source>
        <dbReference type="EMBL" id="QGY80754.1"/>
    </source>
</evidence>
<dbReference type="KEGG" id="slaa:EUU25_09065"/>
<dbReference type="RefSeq" id="WP_158900281.1">
    <property type="nucleotide sequence ID" value="NZ_CP035733.1"/>
</dbReference>
<gene>
    <name evidence="2" type="primary">traW</name>
    <name evidence="2" type="ORF">EUU25_09065</name>
</gene>
<reference evidence="3" key="1">
    <citation type="submission" date="2019-01" db="EMBL/GenBank/DDBJ databases">
        <title>Sphingorhabdus lacus sp.nov., isolated from an oligotrophic freshwater lake.</title>
        <authorList>
            <person name="Park M."/>
        </authorList>
    </citation>
    <scope>NUCLEOTIDE SEQUENCE [LARGE SCALE GENOMIC DNA]</scope>
    <source>
        <strain evidence="3">IMCC1753</strain>
    </source>
</reference>
<evidence type="ECO:0000313" key="3">
    <source>
        <dbReference type="Proteomes" id="UP000428803"/>
    </source>
</evidence>
<protein>
    <submittedName>
        <fullName evidence="2">Type-F conjugative transfer system protein TraW</fullName>
    </submittedName>
</protein>
<dbReference type="Proteomes" id="UP000428803">
    <property type="component" value="Chromosome"/>
</dbReference>
<dbReference type="EMBL" id="CP035733">
    <property type="protein sequence ID" value="QGY80754.1"/>
    <property type="molecule type" value="Genomic_DNA"/>
</dbReference>
<dbReference type="AlphaFoldDB" id="A0A6I6L7Q6"/>
<organism evidence="2 3">
    <name type="scientific">Sphingorhabdus lacus</name>
    <dbReference type="NCBI Taxonomy" id="392610"/>
    <lineage>
        <taxon>Bacteria</taxon>
        <taxon>Pseudomonadati</taxon>
        <taxon>Pseudomonadota</taxon>
        <taxon>Alphaproteobacteria</taxon>
        <taxon>Sphingomonadales</taxon>
        <taxon>Sphingomonadaceae</taxon>
        <taxon>Sphingorhabdus</taxon>
    </lineage>
</organism>
<name>A0A6I6L7Q6_9SPHN</name>
<dbReference type="NCBIfam" id="TIGR02743">
    <property type="entry name" value="TraW"/>
    <property type="match status" value="1"/>
</dbReference>
<feature type="signal peptide" evidence="1">
    <location>
        <begin position="1"/>
        <end position="19"/>
    </location>
</feature>
<proteinExistence type="predicted"/>
<accession>A0A6I6L7Q6</accession>
<evidence type="ECO:0000256" key="1">
    <source>
        <dbReference type="SAM" id="SignalP"/>
    </source>
</evidence>
<dbReference type="InterPro" id="IPR014114">
    <property type="entry name" value="TraW"/>
</dbReference>
<feature type="chain" id="PRO_5026195247" evidence="1">
    <location>
        <begin position="20"/>
        <end position="211"/>
    </location>
</feature>
<sequence length="211" mass="23225">MKYLVALLGLLCATAPAAAKDYGQQGTVFPIVEPDLLEQIRAKLQRLEASGETARLNTDLKRRTIARVNRPEPVAGLGTASSPRQWTFDPSITVEADISDDKGRLIISAGTRVNPLDTVGLRQKLIFIDGDDAGQLAWAIARYKQADAKLILVKGAPLDLMRARQRRFYFDQGGTLVKRFGIRAVPAIVEQQGRILHLREVPLAKAMEKPS</sequence>